<dbReference type="CDD" id="cd13602">
    <property type="entry name" value="PBP2_TRAP_BpDctp6_7"/>
    <property type="match status" value="1"/>
</dbReference>
<evidence type="ECO:0000256" key="3">
    <source>
        <dbReference type="ARBA" id="ARBA00022729"/>
    </source>
</evidence>
<evidence type="ECO:0000313" key="5">
    <source>
        <dbReference type="EMBL" id="MBZ1349261.1"/>
    </source>
</evidence>
<dbReference type="Proteomes" id="UP000739565">
    <property type="component" value="Unassembled WGS sequence"/>
</dbReference>
<dbReference type="PANTHER" id="PTHR33376:SF7">
    <property type="entry name" value="C4-DICARBOXYLATE-BINDING PROTEIN DCTB"/>
    <property type="match status" value="1"/>
</dbReference>
<dbReference type="InterPro" id="IPR038404">
    <property type="entry name" value="TRAP_DctP_sf"/>
</dbReference>
<keyword evidence="2" id="KW-0813">Transport</keyword>
<dbReference type="Gene3D" id="3.40.190.170">
    <property type="entry name" value="Bacterial extracellular solute-binding protein, family 7"/>
    <property type="match status" value="1"/>
</dbReference>
<dbReference type="EMBL" id="JAHXRI010000001">
    <property type="protein sequence ID" value="MBZ1349261.1"/>
    <property type="molecule type" value="Genomic_DNA"/>
</dbReference>
<dbReference type="GO" id="GO:0055085">
    <property type="term" value="P:transmembrane transport"/>
    <property type="evidence" value="ECO:0007669"/>
    <property type="project" value="InterPro"/>
</dbReference>
<dbReference type="RefSeq" id="WP_259659672.1">
    <property type="nucleotide sequence ID" value="NZ_JAHXRI010000001.1"/>
</dbReference>
<dbReference type="PANTHER" id="PTHR33376">
    <property type="match status" value="1"/>
</dbReference>
<proteinExistence type="inferred from homology"/>
<reference evidence="5" key="1">
    <citation type="submission" date="2021-07" db="EMBL/GenBank/DDBJ databases">
        <title>New genus and species of the family Alcaligenaceae.</title>
        <authorList>
            <person name="Hahn M.W."/>
        </authorList>
    </citation>
    <scope>NUCLEOTIDE SEQUENCE</scope>
    <source>
        <strain evidence="5">LF4-65</strain>
    </source>
</reference>
<organism evidence="5 6">
    <name type="scientific">Zwartia hollandica</name>
    <dbReference type="NCBI Taxonomy" id="324606"/>
    <lineage>
        <taxon>Bacteria</taxon>
        <taxon>Pseudomonadati</taxon>
        <taxon>Pseudomonadota</taxon>
        <taxon>Betaproteobacteria</taxon>
        <taxon>Burkholderiales</taxon>
        <taxon>Alcaligenaceae</taxon>
        <taxon>Zwartia</taxon>
    </lineage>
</organism>
<dbReference type="AlphaFoldDB" id="A0A953N9N2"/>
<sequence>MTFKQHLALKFLALLCAITSSGVAFAQLLPQTELKVVGGRSTRASFQEVEKPFWIKSLPEKSEGRVTASIKGYDELGLKGPELLKLMRQGIIEFGIVPLSYLASESPLSEALDIAGLVPDSATARQVVQSMTAVVAQSMSTQQQIKVLGVTPYGPQVLFCQTPIAALSDLKGKVVRTISRTQADLIEALGAKSVAMSFSEVLGAFKKKTINCAVGGAHSGFEAQWYLAATHLYALPLGWNYEVHAVNQKVWDQLSAPVQSFLLSNIDLLLQNLWTYAEQQYVQALACNAGARHCTQPPRGQMVVVQPSVADLATVRRIAIQSGLDRWGSRCAGQCVTDFNNTAGKVLRTVVKQP</sequence>
<comment type="caution">
    <text evidence="5">The sequence shown here is derived from an EMBL/GenBank/DDBJ whole genome shotgun (WGS) entry which is preliminary data.</text>
</comment>
<comment type="similarity">
    <text evidence="1">Belongs to the bacterial solute-binding protein 7 family.</text>
</comment>
<evidence type="ECO:0000256" key="1">
    <source>
        <dbReference type="ARBA" id="ARBA00009023"/>
    </source>
</evidence>
<protein>
    <submittedName>
        <fullName evidence="5">TRAP transporter substrate-binding protein</fullName>
    </submittedName>
</protein>
<name>A0A953N9N2_9BURK</name>
<dbReference type="InterPro" id="IPR018389">
    <property type="entry name" value="DctP_fam"/>
</dbReference>
<dbReference type="Pfam" id="PF03480">
    <property type="entry name" value="DctP"/>
    <property type="match status" value="1"/>
</dbReference>
<dbReference type="NCBIfam" id="NF037995">
    <property type="entry name" value="TRAP_S1"/>
    <property type="match status" value="1"/>
</dbReference>
<feature type="chain" id="PRO_5037301333" evidence="4">
    <location>
        <begin position="27"/>
        <end position="354"/>
    </location>
</feature>
<evidence type="ECO:0000256" key="2">
    <source>
        <dbReference type="ARBA" id="ARBA00022448"/>
    </source>
</evidence>
<evidence type="ECO:0000256" key="4">
    <source>
        <dbReference type="SAM" id="SignalP"/>
    </source>
</evidence>
<keyword evidence="3 4" id="KW-0732">Signal</keyword>
<evidence type="ECO:0000313" key="6">
    <source>
        <dbReference type="Proteomes" id="UP000739565"/>
    </source>
</evidence>
<feature type="signal peptide" evidence="4">
    <location>
        <begin position="1"/>
        <end position="26"/>
    </location>
</feature>
<gene>
    <name evidence="5" type="ORF">KZZ10_01250</name>
</gene>
<accession>A0A953N9N2</accession>
<keyword evidence="6" id="KW-1185">Reference proteome</keyword>